<protein>
    <recommendedName>
        <fullName evidence="1">C-type lectin domain-containing protein</fullName>
    </recommendedName>
</protein>
<dbReference type="RefSeq" id="XP_003091311.2">
    <property type="nucleotide sequence ID" value="XM_003091263.2"/>
</dbReference>
<feature type="domain" description="C-type lectin" evidence="1">
    <location>
        <begin position="24"/>
        <end position="139"/>
    </location>
</feature>
<dbReference type="InterPro" id="IPR001304">
    <property type="entry name" value="C-type_lectin-like"/>
</dbReference>
<dbReference type="PANTHER" id="PTHR23062">
    <property type="entry name" value="HYPOTHETICAL PROTEIN C.ELEGANS"/>
    <property type="match status" value="1"/>
</dbReference>
<evidence type="ECO:0000313" key="3">
    <source>
        <dbReference type="Proteomes" id="UP000483820"/>
    </source>
</evidence>
<dbReference type="CDD" id="cd00037">
    <property type="entry name" value="CLECT"/>
    <property type="match status" value="1"/>
</dbReference>
<dbReference type="InterPro" id="IPR016186">
    <property type="entry name" value="C-type_lectin-like/link_sf"/>
</dbReference>
<evidence type="ECO:0000313" key="2">
    <source>
        <dbReference type="EMBL" id="KAF1759749.1"/>
    </source>
</evidence>
<dbReference type="PANTHER" id="PTHR23062:SF4">
    <property type="entry name" value="C-TYPE LECTIN DOMAIN-CONTAINING PROTEIN"/>
    <property type="match status" value="1"/>
</dbReference>
<dbReference type="GeneID" id="9798254"/>
<dbReference type="SUPFAM" id="SSF56436">
    <property type="entry name" value="C-type lectin-like"/>
    <property type="match status" value="1"/>
</dbReference>
<dbReference type="GO" id="GO:0045087">
    <property type="term" value="P:innate immune response"/>
    <property type="evidence" value="ECO:0007669"/>
    <property type="project" value="TreeGrafter"/>
</dbReference>
<dbReference type="PROSITE" id="PS50041">
    <property type="entry name" value="C_TYPE_LECTIN_2"/>
    <property type="match status" value="1"/>
</dbReference>
<dbReference type="KEGG" id="crq:GCK72_016216"/>
<dbReference type="Gene3D" id="3.10.100.10">
    <property type="entry name" value="Mannose-Binding Protein A, subunit A"/>
    <property type="match status" value="1"/>
</dbReference>
<dbReference type="Proteomes" id="UP000483820">
    <property type="component" value="Chromosome IV"/>
</dbReference>
<name>A0A6A5GYJ3_CAERE</name>
<dbReference type="InterPro" id="IPR016187">
    <property type="entry name" value="CTDL_fold"/>
</dbReference>
<evidence type="ECO:0000259" key="1">
    <source>
        <dbReference type="PROSITE" id="PS50041"/>
    </source>
</evidence>
<dbReference type="EMBL" id="WUAV01000004">
    <property type="protein sequence ID" value="KAF1759749.1"/>
    <property type="molecule type" value="Genomic_DNA"/>
</dbReference>
<organism evidence="2 3">
    <name type="scientific">Caenorhabditis remanei</name>
    <name type="common">Caenorhabditis vulgaris</name>
    <dbReference type="NCBI Taxonomy" id="31234"/>
    <lineage>
        <taxon>Eukaryota</taxon>
        <taxon>Metazoa</taxon>
        <taxon>Ecdysozoa</taxon>
        <taxon>Nematoda</taxon>
        <taxon>Chromadorea</taxon>
        <taxon>Rhabditida</taxon>
        <taxon>Rhabditina</taxon>
        <taxon>Rhabditomorpha</taxon>
        <taxon>Rhabditoidea</taxon>
        <taxon>Rhabditidae</taxon>
        <taxon>Peloderinae</taxon>
        <taxon>Caenorhabditis</taxon>
    </lineage>
</organism>
<comment type="caution">
    <text evidence="2">The sequence shown here is derived from an EMBL/GenBank/DDBJ whole genome shotgun (WGS) entry which is preliminary data.</text>
</comment>
<reference evidence="2 3" key="1">
    <citation type="submission" date="2019-12" db="EMBL/GenBank/DDBJ databases">
        <title>Chromosome-level assembly of the Caenorhabditis remanei genome.</title>
        <authorList>
            <person name="Teterina A.A."/>
            <person name="Willis J.H."/>
            <person name="Phillips P.C."/>
        </authorList>
    </citation>
    <scope>NUCLEOTIDE SEQUENCE [LARGE SCALE GENOMIC DNA]</scope>
    <source>
        <strain evidence="2 3">PX506</strain>
        <tissue evidence="2">Whole organism</tissue>
    </source>
</reference>
<proteinExistence type="predicted"/>
<dbReference type="CTD" id="9798254"/>
<sequence length="286" mass="32772">MLILLLALFPTVFSQCFLGDDAYIGGLCYTTSNYKTTYQTAQLTCHWKSQNLAVIQNSLQANYLASLVHRLTNEQDGKFWIGLSRQSVGSRYQWDDGTPLTWSNFDSKYTQNKLNVVESTTNGKWQTVDVQESHYFVCSYDPSKYSTTLEPPSTYYPDSSTVPPVSESTYYPWSTDYPDVSTSYPPYGSTDYPWGTTDYPWGTTDYPWGTTDYPWGTTDYPWGTTDYPSSDSTDYPWWSTNYPPYGSTDYPDWSTTYSPFGTTDYPMSSRFNKVPNSKSLKKLLRL</sequence>
<dbReference type="Pfam" id="PF00059">
    <property type="entry name" value="Lectin_C"/>
    <property type="match status" value="1"/>
</dbReference>
<dbReference type="AlphaFoldDB" id="A0A6A5GYJ3"/>
<accession>A0A6A5GYJ3</accession>
<dbReference type="SMART" id="SM00034">
    <property type="entry name" value="CLECT"/>
    <property type="match status" value="1"/>
</dbReference>
<gene>
    <name evidence="2" type="ORF">GCK72_016216</name>
</gene>